<dbReference type="EMBL" id="JACBZA010000001">
    <property type="protein sequence ID" value="NYH86556.1"/>
    <property type="molecule type" value="Genomic_DNA"/>
</dbReference>
<dbReference type="PANTHER" id="PTHR21340:SF0">
    <property type="entry name" value="BIS(5'-NUCLEOSYL)-TETRAPHOSPHATASE [ASYMMETRICAL]"/>
    <property type="match status" value="1"/>
</dbReference>
<dbReference type="GO" id="GO:0004081">
    <property type="term" value="F:bis(5'-nucleosyl)-tetraphosphatase (asymmetrical) activity"/>
    <property type="evidence" value="ECO:0007669"/>
    <property type="project" value="TreeGrafter"/>
</dbReference>
<dbReference type="Proteomes" id="UP000533017">
    <property type="component" value="Unassembled WGS sequence"/>
</dbReference>
<keyword evidence="1" id="KW-0378">Hydrolase</keyword>
<dbReference type="Proteomes" id="UP000199052">
    <property type="component" value="Unassembled WGS sequence"/>
</dbReference>
<dbReference type="Gene3D" id="3.90.79.10">
    <property type="entry name" value="Nucleoside Triphosphate Pyrophosphohydrolase"/>
    <property type="match status" value="1"/>
</dbReference>
<proteinExistence type="predicted"/>
<dbReference type="InterPro" id="IPR000086">
    <property type="entry name" value="NUDIX_hydrolase_dom"/>
</dbReference>
<dbReference type="EMBL" id="FOOI01000008">
    <property type="protein sequence ID" value="SFG75456.1"/>
    <property type="molecule type" value="Genomic_DNA"/>
</dbReference>
<dbReference type="InterPro" id="IPR051325">
    <property type="entry name" value="Nudix_hydrolase_domain"/>
</dbReference>
<dbReference type="Pfam" id="PF00293">
    <property type="entry name" value="NUDIX"/>
    <property type="match status" value="1"/>
</dbReference>
<feature type="compositionally biased region" description="Basic and acidic residues" evidence="2">
    <location>
        <begin position="1"/>
        <end position="12"/>
    </location>
</feature>
<gene>
    <name evidence="4" type="ORF">FHR37_005407</name>
    <name evidence="5" type="ORF">SAMN05421678_108139</name>
</gene>
<evidence type="ECO:0000313" key="6">
    <source>
        <dbReference type="Proteomes" id="UP000199052"/>
    </source>
</evidence>
<feature type="region of interest" description="Disordered" evidence="2">
    <location>
        <begin position="1"/>
        <end position="20"/>
    </location>
</feature>
<dbReference type="AlphaFoldDB" id="A0A1I2UKT1"/>
<evidence type="ECO:0000313" key="7">
    <source>
        <dbReference type="Proteomes" id="UP000533017"/>
    </source>
</evidence>
<name>A0A1I2UKT1_9ACTN</name>
<dbReference type="PANTHER" id="PTHR21340">
    <property type="entry name" value="DIADENOSINE 5,5-P1,P4-TETRAPHOSPHATE PYROPHOSPHOHYDROLASE MUTT"/>
    <property type="match status" value="1"/>
</dbReference>
<evidence type="ECO:0000313" key="5">
    <source>
        <dbReference type="EMBL" id="SFG75456.1"/>
    </source>
</evidence>
<reference evidence="4 7" key="2">
    <citation type="submission" date="2020-07" db="EMBL/GenBank/DDBJ databases">
        <title>Sequencing the genomes of 1000 actinobacteria strains.</title>
        <authorList>
            <person name="Klenk H.-P."/>
        </authorList>
    </citation>
    <scope>NUCLEOTIDE SEQUENCE [LARGE SCALE GENOMIC DNA]</scope>
    <source>
        <strain evidence="4 7">DSM 45117</strain>
    </source>
</reference>
<dbReference type="SUPFAM" id="SSF55811">
    <property type="entry name" value="Nudix"/>
    <property type="match status" value="1"/>
</dbReference>
<evidence type="ECO:0000313" key="4">
    <source>
        <dbReference type="EMBL" id="NYH86556.1"/>
    </source>
</evidence>
<organism evidence="5 6">
    <name type="scientific">Actinopolymorpha cephalotaxi</name>
    <dbReference type="NCBI Taxonomy" id="504797"/>
    <lineage>
        <taxon>Bacteria</taxon>
        <taxon>Bacillati</taxon>
        <taxon>Actinomycetota</taxon>
        <taxon>Actinomycetes</taxon>
        <taxon>Propionibacteriales</taxon>
        <taxon>Actinopolymorphaceae</taxon>
        <taxon>Actinopolymorpha</taxon>
    </lineage>
</organism>
<dbReference type="InterPro" id="IPR015797">
    <property type="entry name" value="NUDIX_hydrolase-like_dom_sf"/>
</dbReference>
<dbReference type="STRING" id="504797.SAMN05421678_108139"/>
<sequence>MTSAKDIGRRAYDVAPSETTTTSRQHLVGLVEGIRPWDETEQAHRQTVLDWLAGGAPAYRTAKPDVPDPHLVSYFVVVDETRLELLLVAHRKAGLWLPSGGHVEPGEDPWETVVRECLEELNVAAAPSHLPGLPGDRPFFVTVTRTRGAGPHTDVSLWYVLGLPRSSIVSYDATEFDGIRWVRVDEVADEPPGTLDPHLPRFAAKLLASVRPGGGSS</sequence>
<dbReference type="GO" id="GO:0006167">
    <property type="term" value="P:AMP biosynthetic process"/>
    <property type="evidence" value="ECO:0007669"/>
    <property type="project" value="TreeGrafter"/>
</dbReference>
<feature type="domain" description="Nudix hydrolase" evidence="3">
    <location>
        <begin position="68"/>
        <end position="204"/>
    </location>
</feature>
<dbReference type="PROSITE" id="PS51462">
    <property type="entry name" value="NUDIX"/>
    <property type="match status" value="1"/>
</dbReference>
<reference evidence="5 6" key="1">
    <citation type="submission" date="2016-10" db="EMBL/GenBank/DDBJ databases">
        <authorList>
            <person name="de Groot N.N."/>
        </authorList>
    </citation>
    <scope>NUCLEOTIDE SEQUENCE [LARGE SCALE GENOMIC DNA]</scope>
    <source>
        <strain evidence="5 6">CPCC 202808</strain>
    </source>
</reference>
<evidence type="ECO:0000256" key="1">
    <source>
        <dbReference type="ARBA" id="ARBA00022801"/>
    </source>
</evidence>
<dbReference type="RefSeq" id="WP_202818129.1">
    <property type="nucleotide sequence ID" value="NZ_FOOI01000008.1"/>
</dbReference>
<accession>A0A1I2UKT1</accession>
<keyword evidence="7" id="KW-1185">Reference proteome</keyword>
<dbReference type="GO" id="GO:0006754">
    <property type="term" value="P:ATP biosynthetic process"/>
    <property type="evidence" value="ECO:0007669"/>
    <property type="project" value="TreeGrafter"/>
</dbReference>
<protein>
    <submittedName>
        <fullName evidence="4">8-oxo-dGTP pyrophosphatase MutT (NUDIX family)</fullName>
    </submittedName>
    <submittedName>
        <fullName evidence="5">ADP-ribose pyrophosphatase YjhB, NUDIX family</fullName>
    </submittedName>
</protein>
<evidence type="ECO:0000259" key="3">
    <source>
        <dbReference type="PROSITE" id="PS51462"/>
    </source>
</evidence>
<evidence type="ECO:0000256" key="2">
    <source>
        <dbReference type="SAM" id="MobiDB-lite"/>
    </source>
</evidence>